<dbReference type="Gene3D" id="2.60.40.790">
    <property type="match status" value="1"/>
</dbReference>
<name>A0AAU9UMG2_EUPED</name>
<evidence type="ECO:0000256" key="2">
    <source>
        <dbReference type="PROSITE-ProRule" id="PRU00285"/>
    </source>
</evidence>
<gene>
    <name evidence="5" type="ORF">EEDITHA_LOCUS14215</name>
</gene>
<accession>A0AAU9UMG2</accession>
<dbReference type="SUPFAM" id="SSF49764">
    <property type="entry name" value="HSP20-like chaperones"/>
    <property type="match status" value="1"/>
</dbReference>
<dbReference type="Proteomes" id="UP001153954">
    <property type="component" value="Unassembled WGS sequence"/>
</dbReference>
<proteinExistence type="inferred from homology"/>
<organism evidence="5 6">
    <name type="scientific">Euphydryas editha</name>
    <name type="common">Edith's checkerspot</name>
    <dbReference type="NCBI Taxonomy" id="104508"/>
    <lineage>
        <taxon>Eukaryota</taxon>
        <taxon>Metazoa</taxon>
        <taxon>Ecdysozoa</taxon>
        <taxon>Arthropoda</taxon>
        <taxon>Hexapoda</taxon>
        <taxon>Insecta</taxon>
        <taxon>Pterygota</taxon>
        <taxon>Neoptera</taxon>
        <taxon>Endopterygota</taxon>
        <taxon>Lepidoptera</taxon>
        <taxon>Glossata</taxon>
        <taxon>Ditrysia</taxon>
        <taxon>Papilionoidea</taxon>
        <taxon>Nymphalidae</taxon>
        <taxon>Nymphalinae</taxon>
        <taxon>Euphydryas</taxon>
    </lineage>
</organism>
<keyword evidence="1" id="KW-0346">Stress response</keyword>
<evidence type="ECO:0000256" key="1">
    <source>
        <dbReference type="ARBA" id="ARBA00023016"/>
    </source>
</evidence>
<dbReference type="GO" id="GO:0009408">
    <property type="term" value="P:response to heat"/>
    <property type="evidence" value="ECO:0007669"/>
    <property type="project" value="TreeGrafter"/>
</dbReference>
<comment type="caution">
    <text evidence="5">The sequence shown here is derived from an EMBL/GenBank/DDBJ whole genome shotgun (WGS) entry which is preliminary data.</text>
</comment>
<dbReference type="InterPro" id="IPR002068">
    <property type="entry name" value="A-crystallin/Hsp20_dom"/>
</dbReference>
<reference evidence="5" key="1">
    <citation type="submission" date="2022-03" db="EMBL/GenBank/DDBJ databases">
        <authorList>
            <person name="Tunstrom K."/>
        </authorList>
    </citation>
    <scope>NUCLEOTIDE SEQUENCE</scope>
</reference>
<evidence type="ECO:0000313" key="6">
    <source>
        <dbReference type="Proteomes" id="UP001153954"/>
    </source>
</evidence>
<sequence>MILSPLLNINLRPRFFQLIKQTRNVRPIVKIGKDKFQLCIDVRNFTKDEIKVKARPEYVVIEGKQERKTKNGCVVRQFVRKFKLPSGCNPEKVKSQLSKDGYLTITAPRSTCDINLPCENVVPITYTSKKIEPPSLIEDKPVIKPKTE</sequence>
<evidence type="ECO:0000313" key="5">
    <source>
        <dbReference type="EMBL" id="CAH2099198.1"/>
    </source>
</evidence>
<dbReference type="PANTHER" id="PTHR45640">
    <property type="entry name" value="HEAT SHOCK PROTEIN HSP-12.2-RELATED"/>
    <property type="match status" value="1"/>
</dbReference>
<feature type="domain" description="SHSP" evidence="4">
    <location>
        <begin position="18"/>
        <end position="127"/>
    </location>
</feature>
<dbReference type="InterPro" id="IPR001436">
    <property type="entry name" value="Alpha-crystallin/sHSP_animal"/>
</dbReference>
<evidence type="ECO:0000256" key="3">
    <source>
        <dbReference type="RuleBase" id="RU003616"/>
    </source>
</evidence>
<evidence type="ECO:0000259" key="4">
    <source>
        <dbReference type="PROSITE" id="PS01031"/>
    </source>
</evidence>
<dbReference type="GO" id="GO:0042026">
    <property type="term" value="P:protein refolding"/>
    <property type="evidence" value="ECO:0007669"/>
    <property type="project" value="TreeGrafter"/>
</dbReference>
<dbReference type="CDD" id="cd06526">
    <property type="entry name" value="metazoan_ACD"/>
    <property type="match status" value="1"/>
</dbReference>
<protein>
    <recommendedName>
        <fullName evidence="4">SHSP domain-containing protein</fullName>
    </recommendedName>
</protein>
<dbReference type="EMBL" id="CAKOGL010000021">
    <property type="protein sequence ID" value="CAH2099198.1"/>
    <property type="molecule type" value="Genomic_DNA"/>
</dbReference>
<comment type="similarity">
    <text evidence="2 3">Belongs to the small heat shock protein (HSP20) family.</text>
</comment>
<dbReference type="AlphaFoldDB" id="A0AAU9UMG2"/>
<dbReference type="PROSITE" id="PS01031">
    <property type="entry name" value="SHSP"/>
    <property type="match status" value="1"/>
</dbReference>
<dbReference type="Pfam" id="PF00011">
    <property type="entry name" value="HSP20"/>
    <property type="match status" value="1"/>
</dbReference>
<dbReference type="InterPro" id="IPR008978">
    <property type="entry name" value="HSP20-like_chaperone"/>
</dbReference>
<dbReference type="PANTHER" id="PTHR45640:SF13">
    <property type="entry name" value="HEAT SHOCK PROTEIN 22-RELATED"/>
    <property type="match status" value="1"/>
</dbReference>
<dbReference type="PRINTS" id="PR00299">
    <property type="entry name" value="ACRYSTALLIN"/>
</dbReference>
<dbReference type="GO" id="GO:0051082">
    <property type="term" value="F:unfolded protein binding"/>
    <property type="evidence" value="ECO:0007669"/>
    <property type="project" value="TreeGrafter"/>
</dbReference>
<dbReference type="GO" id="GO:0005737">
    <property type="term" value="C:cytoplasm"/>
    <property type="evidence" value="ECO:0007669"/>
    <property type="project" value="TreeGrafter"/>
</dbReference>
<keyword evidence="6" id="KW-1185">Reference proteome</keyword>
<dbReference type="GO" id="GO:0005634">
    <property type="term" value="C:nucleus"/>
    <property type="evidence" value="ECO:0007669"/>
    <property type="project" value="TreeGrafter"/>
</dbReference>